<dbReference type="PATRIC" id="fig|999411.4.peg.199"/>
<feature type="transmembrane region" description="Helical" evidence="7">
    <location>
        <begin position="85"/>
        <end position="109"/>
    </location>
</feature>
<dbReference type="GO" id="GO:0016020">
    <property type="term" value="C:membrane"/>
    <property type="evidence" value="ECO:0007669"/>
    <property type="project" value="UniProtKB-SubCell"/>
</dbReference>
<keyword evidence="9" id="KW-1185">Reference proteome</keyword>
<accession>N9WJF2</accession>
<dbReference type="Proteomes" id="UP000013097">
    <property type="component" value="Unassembled WGS sequence"/>
</dbReference>
<feature type="transmembrane region" description="Helical" evidence="7">
    <location>
        <begin position="178"/>
        <end position="200"/>
    </location>
</feature>
<keyword evidence="5 7" id="KW-0472">Membrane</keyword>
<keyword evidence="4 7" id="KW-1133">Transmembrane helix</keyword>
<evidence type="ECO:0000256" key="5">
    <source>
        <dbReference type="ARBA" id="ARBA00023136"/>
    </source>
</evidence>
<organism evidence="8 9">
    <name type="scientific">Clostridium thermobutyricum</name>
    <dbReference type="NCBI Taxonomy" id="29372"/>
    <lineage>
        <taxon>Bacteria</taxon>
        <taxon>Bacillati</taxon>
        <taxon>Bacillota</taxon>
        <taxon>Clostridia</taxon>
        <taxon>Eubacteriales</taxon>
        <taxon>Clostridiaceae</taxon>
        <taxon>Clostridium</taxon>
    </lineage>
</organism>
<dbReference type="GO" id="GO:0015293">
    <property type="term" value="F:symporter activity"/>
    <property type="evidence" value="ECO:0007669"/>
    <property type="project" value="UniProtKB-KW"/>
</dbReference>
<dbReference type="PANTHER" id="PTHR42948">
    <property type="entry name" value="TRANSPORTER"/>
    <property type="match status" value="1"/>
</dbReference>
<feature type="transmembrane region" description="Helical" evidence="7">
    <location>
        <begin position="145"/>
        <end position="166"/>
    </location>
</feature>
<feature type="transmembrane region" description="Helical" evidence="7">
    <location>
        <begin position="220"/>
        <end position="245"/>
    </location>
</feature>
<comment type="similarity">
    <text evidence="6">Belongs to the sodium:neurotransmitter symporter (SNF) (TC 2.A.22) family.</text>
</comment>
<proteinExistence type="inferred from homology"/>
<dbReference type="AlphaFoldDB" id="N9WJF2"/>
<dbReference type="PROSITE" id="PS50267">
    <property type="entry name" value="NA_NEUROTRAN_SYMP_3"/>
    <property type="match status" value="1"/>
</dbReference>
<dbReference type="Pfam" id="PF00209">
    <property type="entry name" value="SNF"/>
    <property type="match status" value="2"/>
</dbReference>
<feature type="transmembrane region" description="Helical" evidence="7">
    <location>
        <begin position="43"/>
        <end position="64"/>
    </location>
</feature>
<dbReference type="eggNOG" id="COG0733">
    <property type="taxonomic scope" value="Bacteria"/>
</dbReference>
<gene>
    <name evidence="8" type="ORF">HMPREF1092_00216</name>
</gene>
<feature type="transmembrane region" description="Helical" evidence="7">
    <location>
        <begin position="321"/>
        <end position="345"/>
    </location>
</feature>
<dbReference type="PANTHER" id="PTHR42948:SF1">
    <property type="entry name" value="TRANSPORTER"/>
    <property type="match status" value="1"/>
</dbReference>
<evidence type="ECO:0000256" key="2">
    <source>
        <dbReference type="ARBA" id="ARBA00022448"/>
    </source>
</evidence>
<sequence length="510" mass="56600">MENREEWGSKIGFILAAIGSAVGLGNIWRFPYIAYENGGGAFLIPYFFAIFTAGIPLLILEYSMGHKYRGSTPLAIARASKKWEWIGWWPTITSAFIVAYYSVIISWAMNYFVLSFKQGWGSDSNVFFHNEFLKLSNSPFEIGGVVWYVLLGVAAIWIINWIVCYKGVKKGIEKINKILLPTLVVIMIIIAIRAVTLNGASEGLNTLLTPDWSMVLKPSVWISAYGQVFYSLSIAIGIMMTYSSYLPKKTDINNSAFVTAFANCGFEFLSAIAVFAILGYMATAQGVPMSEVVSSGVGLAFVAFPQIFSAMGPIGNFLGPLFFLCLIFAGITSSVSLTEAVSAPFKEKFGWSRKKVVTCMCIIGACMSTVFATNAGLYLLDIMDAFINNYGIVVVGLLEVILIGWIVTPKSLREHSNKISYIKVGKWWDISIKFITPAILIYMILQNVINEMSAHYGGYDLFNLIAYGWSAIGFGIIVSLILSKKPWKDKKIEEDENEEEDRLILEEINK</sequence>
<evidence type="ECO:0000313" key="8">
    <source>
        <dbReference type="EMBL" id="ENZ03030.1"/>
    </source>
</evidence>
<dbReference type="HOGENOM" id="CLU_006855_3_3_9"/>
<reference evidence="8 9" key="1">
    <citation type="submission" date="2013-01" db="EMBL/GenBank/DDBJ databases">
        <title>The Genome Sequence of Clostridium colicanis 209318.</title>
        <authorList>
            <consortium name="The Broad Institute Genome Sequencing Platform"/>
            <person name="Earl A."/>
            <person name="Ward D."/>
            <person name="Feldgarden M."/>
            <person name="Gevers D."/>
            <person name="Courvalin P."/>
            <person name="Lambert T."/>
            <person name="Walker B."/>
            <person name="Young S.K."/>
            <person name="Zeng Q."/>
            <person name="Gargeya S."/>
            <person name="Fitzgerald M."/>
            <person name="Haas B."/>
            <person name="Abouelleil A."/>
            <person name="Alvarado L."/>
            <person name="Arachchi H.M."/>
            <person name="Berlin A.M."/>
            <person name="Chapman S.B."/>
            <person name="Dewar J."/>
            <person name="Goldberg J."/>
            <person name="Griggs A."/>
            <person name="Gujja S."/>
            <person name="Hansen M."/>
            <person name="Howarth C."/>
            <person name="Imamovic A."/>
            <person name="Larimer J."/>
            <person name="McCowan C."/>
            <person name="Murphy C."/>
            <person name="Neiman D."/>
            <person name="Pearson M."/>
            <person name="Priest M."/>
            <person name="Roberts A."/>
            <person name="Saif S."/>
            <person name="Shea T."/>
            <person name="Sisk P."/>
            <person name="Sykes S."/>
            <person name="Wortman J."/>
            <person name="Nusbaum C."/>
            <person name="Birren B."/>
        </authorList>
    </citation>
    <scope>NUCLEOTIDE SEQUENCE [LARGE SCALE GENOMIC DNA]</scope>
    <source>
        <strain evidence="8 9">209318</strain>
    </source>
</reference>
<evidence type="ECO:0000256" key="7">
    <source>
        <dbReference type="SAM" id="Phobius"/>
    </source>
</evidence>
<feature type="transmembrane region" description="Helical" evidence="7">
    <location>
        <begin position="386"/>
        <end position="407"/>
    </location>
</feature>
<feature type="transmembrane region" description="Helical" evidence="7">
    <location>
        <begin position="461"/>
        <end position="482"/>
    </location>
</feature>
<dbReference type="CDD" id="cd10334">
    <property type="entry name" value="SLC6sbd_u1"/>
    <property type="match status" value="1"/>
</dbReference>
<evidence type="ECO:0000256" key="4">
    <source>
        <dbReference type="ARBA" id="ARBA00022989"/>
    </source>
</evidence>
<evidence type="ECO:0000256" key="3">
    <source>
        <dbReference type="ARBA" id="ARBA00022692"/>
    </source>
</evidence>
<name>N9WJF2_9CLOT</name>
<dbReference type="EMBL" id="AGYT01000007">
    <property type="protein sequence ID" value="ENZ03030.1"/>
    <property type="molecule type" value="Genomic_DNA"/>
</dbReference>
<feature type="transmembrane region" description="Helical" evidence="7">
    <location>
        <begin position="357"/>
        <end position="380"/>
    </location>
</feature>
<feature type="transmembrane region" description="Helical" evidence="7">
    <location>
        <begin position="427"/>
        <end position="449"/>
    </location>
</feature>
<dbReference type="InterPro" id="IPR000175">
    <property type="entry name" value="Na/ntran_symport"/>
</dbReference>
<feature type="transmembrane region" description="Helical" evidence="7">
    <location>
        <begin position="257"/>
        <end position="282"/>
    </location>
</feature>
<dbReference type="RefSeq" id="WP_002596720.1">
    <property type="nucleotide sequence ID" value="NZ_KB850956.1"/>
</dbReference>
<keyword evidence="6" id="KW-0769">Symport</keyword>
<keyword evidence="3 6" id="KW-0812">Transmembrane</keyword>
<comment type="caution">
    <text evidence="8">The sequence shown here is derived from an EMBL/GenBank/DDBJ whole genome shotgun (WGS) entry which is preliminary data.</text>
</comment>
<dbReference type="SUPFAM" id="SSF161070">
    <property type="entry name" value="SNF-like"/>
    <property type="match status" value="1"/>
</dbReference>
<evidence type="ECO:0000256" key="6">
    <source>
        <dbReference type="RuleBase" id="RU003732"/>
    </source>
</evidence>
<feature type="transmembrane region" description="Helical" evidence="7">
    <location>
        <begin position="12"/>
        <end position="31"/>
    </location>
</feature>
<evidence type="ECO:0000313" key="9">
    <source>
        <dbReference type="Proteomes" id="UP000013097"/>
    </source>
</evidence>
<dbReference type="NCBIfam" id="NF037979">
    <property type="entry name" value="Na_transp"/>
    <property type="match status" value="1"/>
</dbReference>
<evidence type="ECO:0000256" key="1">
    <source>
        <dbReference type="ARBA" id="ARBA00004141"/>
    </source>
</evidence>
<dbReference type="PROSITE" id="PS00610">
    <property type="entry name" value="NA_NEUROTRAN_SYMP_1"/>
    <property type="match status" value="1"/>
</dbReference>
<comment type="subcellular location">
    <subcellularLocation>
        <location evidence="1">Membrane</location>
        <topology evidence="1">Multi-pass membrane protein</topology>
    </subcellularLocation>
</comment>
<protein>
    <recommendedName>
        <fullName evidence="6">Transporter</fullName>
    </recommendedName>
</protein>
<dbReference type="PRINTS" id="PR00176">
    <property type="entry name" value="NANEUSMPORT"/>
</dbReference>
<dbReference type="InterPro" id="IPR037272">
    <property type="entry name" value="SNS_sf"/>
</dbReference>
<keyword evidence="2 6" id="KW-0813">Transport</keyword>